<keyword evidence="1" id="KW-0472">Membrane</keyword>
<organism evidence="3 4">
    <name type="scientific">Saprolegnia parasitica (strain CBS 223.65)</name>
    <dbReference type="NCBI Taxonomy" id="695850"/>
    <lineage>
        <taxon>Eukaryota</taxon>
        <taxon>Sar</taxon>
        <taxon>Stramenopiles</taxon>
        <taxon>Oomycota</taxon>
        <taxon>Saprolegniomycetes</taxon>
        <taxon>Saprolegniales</taxon>
        <taxon>Saprolegniaceae</taxon>
        <taxon>Saprolegnia</taxon>
    </lineage>
</organism>
<evidence type="ECO:0000256" key="2">
    <source>
        <dbReference type="SAM" id="SignalP"/>
    </source>
</evidence>
<sequence>MKLFWVCAVANAIGLSVAMGLLETETAPVSMNLLEAAALPCQSDSECPALTCHSTTCTTSGFCLYTPLELGTRCPGESCSNGGACDDDANDYCDLRGTCISGFKGSETVCRPADGECDAPEGNCVDRFLPSTSVCRASKGQCDANYHNMHGNGNCVDIFLPSTTVCKPSAVYALSTFCSGKSGFCPVTASLLEGNLREMMTDDQAPVQSMLMAVSPSSPMVLLGLVCVVAAAVAMVTMRQRRDDLALEDATYKLLATHEDASIAL</sequence>
<dbReference type="RefSeq" id="XP_012194903.1">
    <property type="nucleotide sequence ID" value="XM_012339513.1"/>
</dbReference>
<evidence type="ECO:0008006" key="5">
    <source>
        <dbReference type="Google" id="ProtNLM"/>
    </source>
</evidence>
<reference evidence="3 4" key="1">
    <citation type="journal article" date="2013" name="PLoS Genet.">
        <title>Distinctive expansion of potential virulence genes in the genome of the oomycete fish pathogen Saprolegnia parasitica.</title>
        <authorList>
            <person name="Jiang R.H."/>
            <person name="de Bruijn I."/>
            <person name="Haas B.J."/>
            <person name="Belmonte R."/>
            <person name="Lobach L."/>
            <person name="Christie J."/>
            <person name="van den Ackerveken G."/>
            <person name="Bottin A."/>
            <person name="Bulone V."/>
            <person name="Diaz-Moreno S.M."/>
            <person name="Dumas B."/>
            <person name="Fan L."/>
            <person name="Gaulin E."/>
            <person name="Govers F."/>
            <person name="Grenville-Briggs L.J."/>
            <person name="Horner N.R."/>
            <person name="Levin J.Z."/>
            <person name="Mammella M."/>
            <person name="Meijer H.J."/>
            <person name="Morris P."/>
            <person name="Nusbaum C."/>
            <person name="Oome S."/>
            <person name="Phillips A.J."/>
            <person name="van Rooyen D."/>
            <person name="Rzeszutek E."/>
            <person name="Saraiva M."/>
            <person name="Secombes C.J."/>
            <person name="Seidl M.F."/>
            <person name="Snel B."/>
            <person name="Stassen J.H."/>
            <person name="Sykes S."/>
            <person name="Tripathy S."/>
            <person name="van den Berg H."/>
            <person name="Vega-Arreguin J.C."/>
            <person name="Wawra S."/>
            <person name="Young S.K."/>
            <person name="Zeng Q."/>
            <person name="Dieguez-Uribeondo J."/>
            <person name="Russ C."/>
            <person name="Tyler B.M."/>
            <person name="van West P."/>
        </authorList>
    </citation>
    <scope>NUCLEOTIDE SEQUENCE [LARGE SCALE GENOMIC DNA]</scope>
    <source>
        <strain evidence="3 4">CBS 223.65</strain>
    </source>
</reference>
<dbReference type="GeneID" id="24123889"/>
<dbReference type="KEGG" id="spar:SPRG_01292"/>
<dbReference type="AlphaFoldDB" id="A0A067CU17"/>
<accession>A0A067CU17</accession>
<proteinExistence type="predicted"/>
<feature type="transmembrane region" description="Helical" evidence="1">
    <location>
        <begin position="220"/>
        <end position="238"/>
    </location>
</feature>
<keyword evidence="2" id="KW-0732">Signal</keyword>
<evidence type="ECO:0000256" key="1">
    <source>
        <dbReference type="SAM" id="Phobius"/>
    </source>
</evidence>
<dbReference type="OrthoDB" id="5951731at2759"/>
<name>A0A067CU17_SAPPC</name>
<keyword evidence="1" id="KW-0812">Transmembrane</keyword>
<evidence type="ECO:0000313" key="4">
    <source>
        <dbReference type="Proteomes" id="UP000030745"/>
    </source>
</evidence>
<dbReference type="EMBL" id="KK583191">
    <property type="protein sequence ID" value="KDO34018.1"/>
    <property type="molecule type" value="Genomic_DNA"/>
</dbReference>
<dbReference type="Proteomes" id="UP000030745">
    <property type="component" value="Unassembled WGS sequence"/>
</dbReference>
<keyword evidence="1" id="KW-1133">Transmembrane helix</keyword>
<keyword evidence="4" id="KW-1185">Reference proteome</keyword>
<protein>
    <recommendedName>
        <fullName evidence="5">Disintegrin domain-containing protein</fullName>
    </recommendedName>
</protein>
<dbReference type="VEuPathDB" id="FungiDB:SPRG_01292"/>
<feature type="chain" id="PRO_5001634889" description="Disintegrin domain-containing protein" evidence="2">
    <location>
        <begin position="19"/>
        <end position="265"/>
    </location>
</feature>
<feature type="signal peptide" evidence="2">
    <location>
        <begin position="1"/>
        <end position="18"/>
    </location>
</feature>
<gene>
    <name evidence="3" type="ORF">SPRG_01292</name>
</gene>
<evidence type="ECO:0000313" key="3">
    <source>
        <dbReference type="EMBL" id="KDO34018.1"/>
    </source>
</evidence>